<dbReference type="PATRIC" id="fig|1423718.3.peg.19"/>
<keyword evidence="3" id="KW-1185">Reference proteome</keyword>
<evidence type="ECO:0000313" key="3">
    <source>
        <dbReference type="Proteomes" id="UP000051008"/>
    </source>
</evidence>
<gene>
    <name evidence="2" type="ORF">FC14_GL000019</name>
</gene>
<comment type="caution">
    <text evidence="2">The sequence shown here is derived from an EMBL/GenBank/DDBJ whole genome shotgun (WGS) entry which is preliminary data.</text>
</comment>
<dbReference type="PANTHER" id="PTHR30383">
    <property type="entry name" value="THIOESTERASE 1/PROTEASE 1/LYSOPHOSPHOLIPASE L1"/>
    <property type="match status" value="1"/>
</dbReference>
<dbReference type="PANTHER" id="PTHR30383:SF5">
    <property type="entry name" value="SGNH HYDROLASE-TYPE ESTERASE DOMAIN-CONTAINING PROTEIN"/>
    <property type="match status" value="1"/>
</dbReference>
<name>A0A0R2A9Q1_9LACO</name>
<dbReference type="GeneID" id="75138225"/>
<evidence type="ECO:0000259" key="1">
    <source>
        <dbReference type="Pfam" id="PF13472"/>
    </source>
</evidence>
<evidence type="ECO:0000313" key="2">
    <source>
        <dbReference type="EMBL" id="KRM64174.1"/>
    </source>
</evidence>
<dbReference type="GO" id="GO:0004622">
    <property type="term" value="F:phosphatidylcholine lysophospholipase activity"/>
    <property type="evidence" value="ECO:0007669"/>
    <property type="project" value="TreeGrafter"/>
</dbReference>
<dbReference type="RefSeq" id="WP_056976791.1">
    <property type="nucleotide sequence ID" value="NZ_AYYP01000040.1"/>
</dbReference>
<dbReference type="InterPro" id="IPR013830">
    <property type="entry name" value="SGNH_hydro"/>
</dbReference>
<dbReference type="OrthoDB" id="388542at2"/>
<protein>
    <submittedName>
        <fullName evidence="2">GDSL-like protein</fullName>
    </submittedName>
</protein>
<dbReference type="AlphaFoldDB" id="A0A0R2A9Q1"/>
<feature type="domain" description="SGNH hydrolase-type esterase" evidence="1">
    <location>
        <begin position="6"/>
        <end position="170"/>
    </location>
</feature>
<organism evidence="2 3">
    <name type="scientific">Ligilactobacillus agilis DSM 20509</name>
    <dbReference type="NCBI Taxonomy" id="1423718"/>
    <lineage>
        <taxon>Bacteria</taxon>
        <taxon>Bacillati</taxon>
        <taxon>Bacillota</taxon>
        <taxon>Bacilli</taxon>
        <taxon>Lactobacillales</taxon>
        <taxon>Lactobacillaceae</taxon>
        <taxon>Ligilactobacillus</taxon>
    </lineage>
</organism>
<dbReference type="EMBL" id="AYYP01000040">
    <property type="protein sequence ID" value="KRM64174.1"/>
    <property type="molecule type" value="Genomic_DNA"/>
</dbReference>
<dbReference type="SUPFAM" id="SSF52266">
    <property type="entry name" value="SGNH hydrolase"/>
    <property type="match status" value="1"/>
</dbReference>
<reference evidence="2 3" key="1">
    <citation type="journal article" date="2015" name="Genome Announc.">
        <title>Expanding the biotechnology potential of lactobacilli through comparative genomics of 213 strains and associated genera.</title>
        <authorList>
            <person name="Sun Z."/>
            <person name="Harris H.M."/>
            <person name="McCann A."/>
            <person name="Guo C."/>
            <person name="Argimon S."/>
            <person name="Zhang W."/>
            <person name="Yang X."/>
            <person name="Jeffery I.B."/>
            <person name="Cooney J.C."/>
            <person name="Kagawa T.F."/>
            <person name="Liu W."/>
            <person name="Song Y."/>
            <person name="Salvetti E."/>
            <person name="Wrobel A."/>
            <person name="Rasinkangas P."/>
            <person name="Parkhill J."/>
            <person name="Rea M.C."/>
            <person name="O'Sullivan O."/>
            <person name="Ritari J."/>
            <person name="Douillard F.P."/>
            <person name="Paul Ross R."/>
            <person name="Yang R."/>
            <person name="Briner A.E."/>
            <person name="Felis G.E."/>
            <person name="de Vos W.M."/>
            <person name="Barrangou R."/>
            <person name="Klaenhammer T.R."/>
            <person name="Caufield P.W."/>
            <person name="Cui Y."/>
            <person name="Zhang H."/>
            <person name="O'Toole P.W."/>
        </authorList>
    </citation>
    <scope>NUCLEOTIDE SEQUENCE [LARGE SCALE GENOMIC DNA]</scope>
    <source>
        <strain evidence="2 3">DSM 20509</strain>
    </source>
</reference>
<dbReference type="Proteomes" id="UP000051008">
    <property type="component" value="Unassembled WGS sequence"/>
</dbReference>
<dbReference type="InterPro" id="IPR036514">
    <property type="entry name" value="SGNH_hydro_sf"/>
</dbReference>
<dbReference type="Pfam" id="PF13472">
    <property type="entry name" value="Lipase_GDSL_2"/>
    <property type="match status" value="1"/>
</dbReference>
<dbReference type="InterPro" id="IPR051532">
    <property type="entry name" value="Ester_Hydrolysis_Enzymes"/>
</dbReference>
<sequence>MNRIVLLGDSITAGMTNGYPSPIFSHKLASFLPEVEFINRGVPGDITRLAKLRLQADVLEVDPDLVVVFFGTNDVADPQTDLEDYRSNLEEICRTVGLEKCLLITPGLVGPSQEASRPTPKMAAFAKATLELGQDLDIPTLNWQAIMEKHIPASLLQADEIHYNERAYDLLVANLVPLLKTKLAQVKPKIIH</sequence>
<accession>A0A0R2A9Q1</accession>
<proteinExistence type="predicted"/>
<dbReference type="Gene3D" id="3.40.50.1110">
    <property type="entry name" value="SGNH hydrolase"/>
    <property type="match status" value="1"/>
</dbReference>